<dbReference type="InterPro" id="IPR011115">
    <property type="entry name" value="SecA_DEAD"/>
</dbReference>
<dbReference type="InterPro" id="IPR027417">
    <property type="entry name" value="P-loop_NTPase"/>
</dbReference>
<dbReference type="Proteomes" id="UP000193900">
    <property type="component" value="Unassembled WGS sequence"/>
</dbReference>
<evidence type="ECO:0000259" key="12">
    <source>
        <dbReference type="PROSITE" id="PS51194"/>
    </source>
</evidence>
<dbReference type="Gene3D" id="3.90.1440.10">
    <property type="entry name" value="SecA, preprotein cross-linking domain"/>
    <property type="match status" value="1"/>
</dbReference>
<dbReference type="GO" id="GO:0043952">
    <property type="term" value="P:protein transport by the Sec complex"/>
    <property type="evidence" value="ECO:0007669"/>
    <property type="project" value="TreeGrafter"/>
</dbReference>
<evidence type="ECO:0000256" key="4">
    <source>
        <dbReference type="ARBA" id="ARBA00022519"/>
    </source>
</evidence>
<dbReference type="PROSITE" id="PS01312">
    <property type="entry name" value="SECA"/>
    <property type="match status" value="1"/>
</dbReference>
<dbReference type="Pfam" id="PF07517">
    <property type="entry name" value="SecA_DEAD"/>
    <property type="match status" value="1"/>
</dbReference>
<dbReference type="GO" id="GO:0006605">
    <property type="term" value="P:protein targeting"/>
    <property type="evidence" value="ECO:0007669"/>
    <property type="project" value="InterPro"/>
</dbReference>
<dbReference type="Gene3D" id="3.40.50.300">
    <property type="entry name" value="P-loop containing nucleotide triphosphate hydrolases"/>
    <property type="match status" value="2"/>
</dbReference>
<dbReference type="Pfam" id="PF01043">
    <property type="entry name" value="SecA_PP_bind"/>
    <property type="match status" value="1"/>
</dbReference>
<dbReference type="RefSeq" id="WP_159458572.1">
    <property type="nucleotide sequence ID" value="NZ_FWFZ01000025.1"/>
</dbReference>
<dbReference type="InterPro" id="IPR036670">
    <property type="entry name" value="SecA_X-link_sf"/>
</dbReference>
<name>A0A1Y5TZG0_9RHOB</name>
<dbReference type="SUPFAM" id="SSF81767">
    <property type="entry name" value="Pre-protein crosslinking domain of SecA"/>
    <property type="match status" value="1"/>
</dbReference>
<keyword evidence="9" id="KW-0811">Translocation</keyword>
<keyword evidence="4" id="KW-0997">Cell inner membrane</keyword>
<keyword evidence="15" id="KW-1185">Reference proteome</keyword>
<dbReference type="InterPro" id="IPR044722">
    <property type="entry name" value="SecA_SF2_C"/>
</dbReference>
<evidence type="ECO:0000256" key="7">
    <source>
        <dbReference type="ARBA" id="ARBA00022927"/>
    </source>
</evidence>
<dbReference type="FunFam" id="3.40.50.300:FF:000429">
    <property type="entry name" value="Preprotein translocase subunit SecA"/>
    <property type="match status" value="1"/>
</dbReference>
<dbReference type="PROSITE" id="PS51194">
    <property type="entry name" value="HELICASE_CTER"/>
    <property type="match status" value="1"/>
</dbReference>
<dbReference type="EMBL" id="FWFZ01000025">
    <property type="protein sequence ID" value="SLN72100.1"/>
    <property type="molecule type" value="Genomic_DNA"/>
</dbReference>
<evidence type="ECO:0000313" key="14">
    <source>
        <dbReference type="EMBL" id="SLN72100.1"/>
    </source>
</evidence>
<dbReference type="OrthoDB" id="9805579at2"/>
<dbReference type="GO" id="GO:0005829">
    <property type="term" value="C:cytosol"/>
    <property type="evidence" value="ECO:0007669"/>
    <property type="project" value="TreeGrafter"/>
</dbReference>
<feature type="domain" description="SecA family profile" evidence="13">
    <location>
        <begin position="19"/>
        <end position="622"/>
    </location>
</feature>
<evidence type="ECO:0000256" key="1">
    <source>
        <dbReference type="ARBA" id="ARBA00022448"/>
    </source>
</evidence>
<dbReference type="SUPFAM" id="SSF52540">
    <property type="entry name" value="P-loop containing nucleoside triphosphate hydrolases"/>
    <property type="match status" value="2"/>
</dbReference>
<evidence type="ECO:0000256" key="2">
    <source>
        <dbReference type="ARBA" id="ARBA00022475"/>
    </source>
</evidence>
<dbReference type="InterPro" id="IPR011130">
    <property type="entry name" value="SecA_preprotein_X-link_dom"/>
</dbReference>
<keyword evidence="8" id="KW-1278">Translocase</keyword>
<dbReference type="InterPro" id="IPR014001">
    <property type="entry name" value="Helicase_ATP-bd"/>
</dbReference>
<evidence type="ECO:0000256" key="9">
    <source>
        <dbReference type="ARBA" id="ARBA00023010"/>
    </source>
</evidence>
<dbReference type="GO" id="GO:0017038">
    <property type="term" value="P:protein import"/>
    <property type="evidence" value="ECO:0007669"/>
    <property type="project" value="InterPro"/>
</dbReference>
<dbReference type="InterPro" id="IPR020937">
    <property type="entry name" value="SecA_CS"/>
</dbReference>
<keyword evidence="2" id="KW-1003">Cell membrane</keyword>
<dbReference type="InterPro" id="IPR001650">
    <property type="entry name" value="Helicase_C-like"/>
</dbReference>
<evidence type="ECO:0000259" key="11">
    <source>
        <dbReference type="PROSITE" id="PS51192"/>
    </source>
</evidence>
<gene>
    <name evidence="14" type="ORF">ROA7023_03572</name>
</gene>
<evidence type="ECO:0000259" key="13">
    <source>
        <dbReference type="PROSITE" id="PS51196"/>
    </source>
</evidence>
<keyword evidence="6" id="KW-0067">ATP-binding</keyword>
<sequence>MSEAARFWGRGVRVRLMPYPHRRDRPMNWTDRTLRRVQGRAAAALSPRRVSRRRQIARILALSDRIDTRPEPLAARLDALRPRLLRDGLRGRALIEAMATVRAVFLAEIGFAHRPVQILGALRLLEGRLLEMATGEGKSATACLAAAVTALAGLPVHVVTVNDYLAGRDAETFAPVFGCLGLDTGLVAAGLSPPERQAEYRKAIVYVDNKELVFDYLKDRLALGQARSLARHAWRTASDPAAPPLLLRGLHFAIIDEADSILIDEAGTPLIISAEGEAGADADLYRLALDLAGGMSPGQHFVLEDSGRRARLRPVGEALGRAAAGQAGGVWRVPKARRELLEQAVVAIHVMQRSVHYIVSPEDGVVIVDEFTGRAMPDRSWRAGLHQMVELKEGLDPSPQKETVASITYQRFFRQYLRVSGMTGTGLEVAGEMRSVYDLVASPVPTHRPVARQHLGTRLTASAAEKRAAILARVRQMHAAGRPVLVGVRSVGAGDALSQDLAAAGLPHELLSAQNEADEAGRIAGAGAAGAIMVATNMAGRGTDIPLGPGVAERGGLHVILTEFHESRRIDRQLYGRAGRQGEPGSCEDIVAIDDDLFRRHAAGLSATLGRFAGTGRGGVAARLLRRHAQRRAEAVSASQRRAQLRAETERVKSLAIAGNDPV</sequence>
<dbReference type="PROSITE" id="PS51192">
    <property type="entry name" value="HELICASE_ATP_BIND_1"/>
    <property type="match status" value="1"/>
</dbReference>
<dbReference type="PROSITE" id="PS51196">
    <property type="entry name" value="SECA_MOTOR_DEAD"/>
    <property type="match status" value="1"/>
</dbReference>
<keyword evidence="1" id="KW-0813">Transport</keyword>
<organism evidence="14 15">
    <name type="scientific">Roseisalinus antarcticus</name>
    <dbReference type="NCBI Taxonomy" id="254357"/>
    <lineage>
        <taxon>Bacteria</taxon>
        <taxon>Pseudomonadati</taxon>
        <taxon>Pseudomonadota</taxon>
        <taxon>Alphaproteobacteria</taxon>
        <taxon>Rhodobacterales</taxon>
        <taxon>Roseobacteraceae</taxon>
        <taxon>Roseisalinus</taxon>
    </lineage>
</organism>
<dbReference type="PANTHER" id="PTHR30612:SF0">
    <property type="entry name" value="CHLOROPLAST PROTEIN-TRANSPORTING ATPASE"/>
    <property type="match status" value="1"/>
</dbReference>
<evidence type="ECO:0000256" key="8">
    <source>
        <dbReference type="ARBA" id="ARBA00022967"/>
    </source>
</evidence>
<protein>
    <submittedName>
        <fullName evidence="14">Preprotein translocase subunit SecA</fullName>
    </submittedName>
</protein>
<keyword evidence="3" id="KW-0963">Cytoplasm</keyword>
<dbReference type="PANTHER" id="PTHR30612">
    <property type="entry name" value="SECA INNER MEMBRANE COMPONENT OF SEC PROTEIN SECRETION SYSTEM"/>
    <property type="match status" value="1"/>
</dbReference>
<evidence type="ECO:0000256" key="10">
    <source>
        <dbReference type="ARBA" id="ARBA00023136"/>
    </source>
</evidence>
<dbReference type="CDD" id="cd17928">
    <property type="entry name" value="DEXDc_SecA"/>
    <property type="match status" value="1"/>
</dbReference>
<dbReference type="Pfam" id="PF21090">
    <property type="entry name" value="P-loop_SecA"/>
    <property type="match status" value="2"/>
</dbReference>
<evidence type="ECO:0000313" key="15">
    <source>
        <dbReference type="Proteomes" id="UP000193900"/>
    </source>
</evidence>
<accession>A0A1Y5TZG0</accession>
<evidence type="ECO:0000256" key="3">
    <source>
        <dbReference type="ARBA" id="ARBA00022490"/>
    </source>
</evidence>
<reference evidence="14 15" key="1">
    <citation type="submission" date="2017-03" db="EMBL/GenBank/DDBJ databases">
        <authorList>
            <person name="Afonso C.L."/>
            <person name="Miller P.J."/>
            <person name="Scott M.A."/>
            <person name="Spackman E."/>
            <person name="Goraichik I."/>
            <person name="Dimitrov K.M."/>
            <person name="Suarez D.L."/>
            <person name="Swayne D.E."/>
        </authorList>
    </citation>
    <scope>NUCLEOTIDE SEQUENCE [LARGE SCALE GENOMIC DNA]</scope>
    <source>
        <strain evidence="14 15">CECT 7023</strain>
    </source>
</reference>
<dbReference type="AlphaFoldDB" id="A0A1Y5TZG0"/>
<keyword evidence="5" id="KW-0547">Nucleotide-binding</keyword>
<evidence type="ECO:0000256" key="6">
    <source>
        <dbReference type="ARBA" id="ARBA00022840"/>
    </source>
</evidence>
<dbReference type="InterPro" id="IPR014018">
    <property type="entry name" value="SecA_motor_DEAD"/>
</dbReference>
<dbReference type="GO" id="GO:0006886">
    <property type="term" value="P:intracellular protein transport"/>
    <property type="evidence" value="ECO:0007669"/>
    <property type="project" value="InterPro"/>
</dbReference>
<dbReference type="GO" id="GO:0031522">
    <property type="term" value="C:cell envelope Sec protein transport complex"/>
    <property type="evidence" value="ECO:0007669"/>
    <property type="project" value="TreeGrafter"/>
</dbReference>
<proteinExistence type="predicted"/>
<dbReference type="SMART" id="SM00957">
    <property type="entry name" value="SecA_DEAD"/>
    <property type="match status" value="1"/>
</dbReference>
<dbReference type="InterPro" id="IPR000185">
    <property type="entry name" value="SecA"/>
</dbReference>
<evidence type="ECO:0000256" key="5">
    <source>
        <dbReference type="ARBA" id="ARBA00022741"/>
    </source>
</evidence>
<dbReference type="GO" id="GO:0005524">
    <property type="term" value="F:ATP binding"/>
    <property type="evidence" value="ECO:0007669"/>
    <property type="project" value="UniProtKB-KW"/>
</dbReference>
<dbReference type="PRINTS" id="PR00906">
    <property type="entry name" value="SECA"/>
</dbReference>
<dbReference type="SMART" id="SM00958">
    <property type="entry name" value="SecA_PP_bind"/>
    <property type="match status" value="1"/>
</dbReference>
<keyword evidence="10" id="KW-0472">Membrane</keyword>
<feature type="domain" description="Helicase ATP-binding" evidence="11">
    <location>
        <begin position="119"/>
        <end position="294"/>
    </location>
</feature>
<dbReference type="GO" id="GO:0005886">
    <property type="term" value="C:plasma membrane"/>
    <property type="evidence" value="ECO:0007669"/>
    <property type="project" value="TreeGrafter"/>
</dbReference>
<feature type="domain" description="Helicase C-terminal" evidence="12">
    <location>
        <begin position="473"/>
        <end position="613"/>
    </location>
</feature>
<keyword evidence="7" id="KW-0653">Protein transport</keyword>